<organism evidence="1 2">
    <name type="scientific">Actinoplanes auranticolor</name>
    <dbReference type="NCBI Taxonomy" id="47988"/>
    <lineage>
        <taxon>Bacteria</taxon>
        <taxon>Bacillati</taxon>
        <taxon>Actinomycetota</taxon>
        <taxon>Actinomycetes</taxon>
        <taxon>Micromonosporales</taxon>
        <taxon>Micromonosporaceae</taxon>
        <taxon>Actinoplanes</taxon>
    </lineage>
</organism>
<protein>
    <recommendedName>
        <fullName evidence="3">Phosphotransferase family enzyme</fullName>
    </recommendedName>
</protein>
<keyword evidence="2" id="KW-1185">Reference proteome</keyword>
<evidence type="ECO:0000313" key="1">
    <source>
        <dbReference type="EMBL" id="GIM69742.1"/>
    </source>
</evidence>
<name>A0A919SC82_9ACTN</name>
<evidence type="ECO:0000313" key="2">
    <source>
        <dbReference type="Proteomes" id="UP000681340"/>
    </source>
</evidence>
<dbReference type="Proteomes" id="UP000681340">
    <property type="component" value="Unassembled WGS sequence"/>
</dbReference>
<dbReference type="InterPro" id="IPR011009">
    <property type="entry name" value="Kinase-like_dom_sf"/>
</dbReference>
<evidence type="ECO:0008006" key="3">
    <source>
        <dbReference type="Google" id="ProtNLM"/>
    </source>
</evidence>
<dbReference type="AlphaFoldDB" id="A0A919SC82"/>
<accession>A0A919SC82</accession>
<dbReference type="RefSeq" id="WP_212989741.1">
    <property type="nucleotide sequence ID" value="NZ_BAABEA010000039.1"/>
</dbReference>
<dbReference type="Gene3D" id="3.90.1200.10">
    <property type="match status" value="1"/>
</dbReference>
<comment type="caution">
    <text evidence="1">The sequence shown here is derived from an EMBL/GenBank/DDBJ whole genome shotgun (WGS) entry which is preliminary data.</text>
</comment>
<reference evidence="1" key="1">
    <citation type="submission" date="2021-03" db="EMBL/GenBank/DDBJ databases">
        <title>Whole genome shotgun sequence of Actinoplanes auranticolor NBRC 12245.</title>
        <authorList>
            <person name="Komaki H."/>
            <person name="Tamura T."/>
        </authorList>
    </citation>
    <scope>NUCLEOTIDE SEQUENCE</scope>
    <source>
        <strain evidence="1">NBRC 12245</strain>
    </source>
</reference>
<dbReference type="Gene3D" id="3.30.200.20">
    <property type="entry name" value="Phosphorylase Kinase, domain 1"/>
    <property type="match status" value="1"/>
</dbReference>
<proteinExistence type="predicted"/>
<dbReference type="SUPFAM" id="SSF56112">
    <property type="entry name" value="Protein kinase-like (PK-like)"/>
    <property type="match status" value="1"/>
</dbReference>
<dbReference type="EMBL" id="BOQL01000028">
    <property type="protein sequence ID" value="GIM69742.1"/>
    <property type="molecule type" value="Genomic_DNA"/>
</dbReference>
<gene>
    <name evidence="1" type="ORF">Aau02nite_37580</name>
</gene>
<sequence>MIQTYGVRIGWADLPERIREKVEAAIGGPVVHAASQSGGFSPGTADRVITADGRRAFVKAVSTGLNTRSVELARAEAHVTARMPAEAPVPQLLAALDDGEWVVLIHEDVEGRHPRTPWVEDEIRAAVHALRELAAAVTPSPVTGVPTAGQHLAQCFGGWARIAADPLPDLDPWVAAHLDDLRAAADRGLAAVATGDTLAHCDIRADNLLVRPDGSVVVVDWPYGCVGPAWLDTVLLAMNVLVHGGPGDRLLAGIDPRTATAVIAGFTGDFLERSRHPSPGIPHVREFQRAHADAVLPWLRRRIAG</sequence>